<dbReference type="SUPFAM" id="SSF51197">
    <property type="entry name" value="Clavaminate synthase-like"/>
    <property type="match status" value="1"/>
</dbReference>
<organism evidence="1 2">
    <name type="scientific">Triparma retinervis</name>
    <dbReference type="NCBI Taxonomy" id="2557542"/>
    <lineage>
        <taxon>Eukaryota</taxon>
        <taxon>Sar</taxon>
        <taxon>Stramenopiles</taxon>
        <taxon>Ochrophyta</taxon>
        <taxon>Bolidophyceae</taxon>
        <taxon>Parmales</taxon>
        <taxon>Triparmaceae</taxon>
        <taxon>Triparma</taxon>
    </lineage>
</organism>
<sequence length="240" mass="26163">MNEPLPTPLSPSIPPSLPSEVDVAHFLDHGYVSIPFLSGEETLALHSTILDIVEHRTQHYPTYHPPYTLEYLHNLNCTISSKLSSTGGAGGVMDIHYDFALDKVRTDPRIFSIIKTLWGASYGSSAPGFELSPEVSSSFDFTRGIEVAPGYHKSFSSVSGWTSTRCGPASGPQPCFGPFTAVRNRSVTKDIRHVPVPAGSLFFWDEKIPHSTALAHLGGEGRVAVYLGFLPRGPCNDMYK</sequence>
<comment type="caution">
    <text evidence="1">The sequence shown here is derived from an EMBL/GenBank/DDBJ whole genome shotgun (WGS) entry which is preliminary data.</text>
</comment>
<name>A0A9W7AU55_9STRA</name>
<keyword evidence="2" id="KW-1185">Reference proteome</keyword>
<dbReference type="OrthoDB" id="445007at2759"/>
<proteinExistence type="predicted"/>
<evidence type="ECO:0000313" key="2">
    <source>
        <dbReference type="Proteomes" id="UP001165082"/>
    </source>
</evidence>
<protein>
    <submittedName>
        <fullName evidence="1">Uncharacterized protein</fullName>
    </submittedName>
</protein>
<accession>A0A9W7AU55</accession>
<dbReference type="Proteomes" id="UP001165082">
    <property type="component" value="Unassembled WGS sequence"/>
</dbReference>
<feature type="non-terminal residue" evidence="1">
    <location>
        <position position="1"/>
    </location>
</feature>
<gene>
    <name evidence="1" type="ORF">TrRE_jg7551</name>
</gene>
<evidence type="ECO:0000313" key="1">
    <source>
        <dbReference type="EMBL" id="GMH76050.1"/>
    </source>
</evidence>
<reference evidence="1" key="1">
    <citation type="submission" date="2022-07" db="EMBL/GenBank/DDBJ databases">
        <title>Genome analysis of Parmales, a sister group of diatoms, reveals the evolutionary specialization of diatoms from phago-mixotrophs to photoautotrophs.</title>
        <authorList>
            <person name="Ban H."/>
            <person name="Sato S."/>
            <person name="Yoshikawa S."/>
            <person name="Kazumasa Y."/>
            <person name="Nakamura Y."/>
            <person name="Ichinomiya M."/>
            <person name="Saitoh K."/>
            <person name="Sato N."/>
            <person name="Blanc-Mathieu R."/>
            <person name="Endo H."/>
            <person name="Kuwata A."/>
            <person name="Ogata H."/>
        </authorList>
    </citation>
    <scope>NUCLEOTIDE SEQUENCE</scope>
</reference>
<dbReference type="EMBL" id="BRXZ01001654">
    <property type="protein sequence ID" value="GMH76050.1"/>
    <property type="molecule type" value="Genomic_DNA"/>
</dbReference>
<dbReference type="AlphaFoldDB" id="A0A9W7AU55"/>